<evidence type="ECO:0000256" key="1">
    <source>
        <dbReference type="SAM" id="Phobius"/>
    </source>
</evidence>
<comment type="caution">
    <text evidence="2">The sequence shown here is derived from an EMBL/GenBank/DDBJ whole genome shotgun (WGS) entry which is preliminary data.</text>
</comment>
<proteinExistence type="predicted"/>
<evidence type="ECO:0000313" key="2">
    <source>
        <dbReference type="EMBL" id="MFD1049801.1"/>
    </source>
</evidence>
<feature type="transmembrane region" description="Helical" evidence="1">
    <location>
        <begin position="21"/>
        <end position="41"/>
    </location>
</feature>
<dbReference type="Proteomes" id="UP001597045">
    <property type="component" value="Unassembled WGS sequence"/>
</dbReference>
<dbReference type="Pfam" id="PF19656">
    <property type="entry name" value="DUF6159"/>
    <property type="match status" value="1"/>
</dbReference>
<protein>
    <submittedName>
        <fullName evidence="2">DUF6159 family protein</fullName>
    </submittedName>
</protein>
<dbReference type="InterPro" id="IPR046157">
    <property type="entry name" value="DUF6159"/>
</dbReference>
<name>A0ABW3MGZ8_9PSEU</name>
<accession>A0ABW3MGZ8</accession>
<feature type="transmembrane region" description="Helical" evidence="1">
    <location>
        <begin position="47"/>
        <end position="69"/>
    </location>
</feature>
<keyword evidence="3" id="KW-1185">Reference proteome</keyword>
<organism evidence="2 3">
    <name type="scientific">Kibdelosporangium lantanae</name>
    <dbReference type="NCBI Taxonomy" id="1497396"/>
    <lineage>
        <taxon>Bacteria</taxon>
        <taxon>Bacillati</taxon>
        <taxon>Actinomycetota</taxon>
        <taxon>Actinomycetes</taxon>
        <taxon>Pseudonocardiales</taxon>
        <taxon>Pseudonocardiaceae</taxon>
        <taxon>Kibdelosporangium</taxon>
    </lineage>
</organism>
<dbReference type="EMBL" id="JBHTIS010002410">
    <property type="protein sequence ID" value="MFD1049801.1"/>
    <property type="molecule type" value="Genomic_DNA"/>
</dbReference>
<sequence length="103" mass="11117">MTRSKEMLRRTWGENVIGNAGLGLLALVAMLPAMLLVALGVYAGHATLLVCVALAFVWLMVVGLVAAAMSGIYQTALYRYAAIDQATTLGDFPMSEAFRPRKR</sequence>
<gene>
    <name evidence="2" type="ORF">ACFQ1S_31845</name>
</gene>
<evidence type="ECO:0000313" key="3">
    <source>
        <dbReference type="Proteomes" id="UP001597045"/>
    </source>
</evidence>
<keyword evidence="1" id="KW-0472">Membrane</keyword>
<keyword evidence="1" id="KW-0812">Transmembrane</keyword>
<keyword evidence="1" id="KW-1133">Transmembrane helix</keyword>
<reference evidence="3" key="1">
    <citation type="journal article" date="2019" name="Int. J. Syst. Evol. Microbiol.">
        <title>The Global Catalogue of Microorganisms (GCM) 10K type strain sequencing project: providing services to taxonomists for standard genome sequencing and annotation.</title>
        <authorList>
            <consortium name="The Broad Institute Genomics Platform"/>
            <consortium name="The Broad Institute Genome Sequencing Center for Infectious Disease"/>
            <person name="Wu L."/>
            <person name="Ma J."/>
        </authorList>
    </citation>
    <scope>NUCLEOTIDE SEQUENCE [LARGE SCALE GENOMIC DNA]</scope>
    <source>
        <strain evidence="3">JCM 31486</strain>
    </source>
</reference>